<organism evidence="2 3">
    <name type="scientific">Fusarium oxysporum f. sp. cubense</name>
    <dbReference type="NCBI Taxonomy" id="61366"/>
    <lineage>
        <taxon>Eukaryota</taxon>
        <taxon>Fungi</taxon>
        <taxon>Dikarya</taxon>
        <taxon>Ascomycota</taxon>
        <taxon>Pezizomycotina</taxon>
        <taxon>Sordariomycetes</taxon>
        <taxon>Hypocreomycetidae</taxon>
        <taxon>Hypocreales</taxon>
        <taxon>Nectriaceae</taxon>
        <taxon>Fusarium</taxon>
        <taxon>Fusarium oxysporum species complex</taxon>
    </lineage>
</organism>
<comment type="caution">
    <text evidence="2">The sequence shown here is derived from an EMBL/GenBank/DDBJ whole genome shotgun (WGS) entry which is preliminary data.</text>
</comment>
<protein>
    <submittedName>
        <fullName evidence="2">Uncharacterized protein</fullName>
    </submittedName>
</protein>
<dbReference type="EMBL" id="VMNF01000014">
    <property type="protein sequence ID" value="TXB96531.1"/>
    <property type="molecule type" value="Genomic_DNA"/>
</dbReference>
<feature type="region of interest" description="Disordered" evidence="1">
    <location>
        <begin position="24"/>
        <end position="48"/>
    </location>
</feature>
<evidence type="ECO:0000256" key="1">
    <source>
        <dbReference type="SAM" id="MobiDB-lite"/>
    </source>
</evidence>
<sequence>MMTLDIKQQDAANVVWVAEAAEVGHTGSRGAQRPECRRLAKPKCRGEKKSQIKINEMVPGGNVKSSRSLVPLKTLVMKKG</sequence>
<dbReference type="Proteomes" id="UP000321331">
    <property type="component" value="Unassembled WGS sequence"/>
</dbReference>
<proteinExistence type="predicted"/>
<feature type="compositionally biased region" description="Basic and acidic residues" evidence="1">
    <location>
        <begin position="32"/>
        <end position="48"/>
    </location>
</feature>
<name>A0A5C6SD63_FUSOC</name>
<gene>
    <name evidence="2" type="ORF">FocTR4_00011965</name>
</gene>
<evidence type="ECO:0000313" key="3">
    <source>
        <dbReference type="Proteomes" id="UP000321331"/>
    </source>
</evidence>
<accession>A0A5C6SD63</accession>
<reference evidence="2 3" key="1">
    <citation type="submission" date="2019-07" db="EMBL/GenBank/DDBJ databases">
        <title>The First High-Quality Draft Genome Sequence of the Causal Agent of the Current Panama Disease Epidemic.</title>
        <authorList>
            <person name="Warmington R.J."/>
            <person name="Kay W."/>
            <person name="Jeffries A."/>
            <person name="Bebber D."/>
            <person name="Moore K."/>
            <person name="Studholme D.J."/>
        </authorList>
    </citation>
    <scope>NUCLEOTIDE SEQUENCE [LARGE SCALE GENOMIC DNA]</scope>
    <source>
        <strain evidence="2 3">TR4</strain>
    </source>
</reference>
<evidence type="ECO:0000313" key="2">
    <source>
        <dbReference type="EMBL" id="TXB96531.1"/>
    </source>
</evidence>
<dbReference type="AlphaFoldDB" id="A0A5C6SD63"/>